<dbReference type="AlphaFoldDB" id="A0AAD6VPF0"/>
<feature type="compositionally biased region" description="Low complexity" evidence="2">
    <location>
        <begin position="271"/>
        <end position="288"/>
    </location>
</feature>
<dbReference type="Proteomes" id="UP001219525">
    <property type="component" value="Unassembled WGS sequence"/>
</dbReference>
<dbReference type="Pfam" id="PF14976">
    <property type="entry name" value="YPEH2ZP"/>
    <property type="match status" value="1"/>
</dbReference>
<evidence type="ECO:0000313" key="3">
    <source>
        <dbReference type="EMBL" id="KAJ7217943.1"/>
    </source>
</evidence>
<comment type="similarity">
    <text evidence="1">Belongs to the FAM72 family.</text>
</comment>
<dbReference type="InterPro" id="IPR026768">
    <property type="entry name" value="YPEH2ZP"/>
</dbReference>
<feature type="compositionally biased region" description="Pro residues" evidence="2">
    <location>
        <begin position="162"/>
        <end position="171"/>
    </location>
</feature>
<evidence type="ECO:0000256" key="2">
    <source>
        <dbReference type="SAM" id="MobiDB-lite"/>
    </source>
</evidence>
<dbReference type="EMBL" id="JARJCW010000013">
    <property type="protein sequence ID" value="KAJ7217943.1"/>
    <property type="molecule type" value="Genomic_DNA"/>
</dbReference>
<dbReference type="GO" id="GO:0005829">
    <property type="term" value="C:cytosol"/>
    <property type="evidence" value="ECO:0007669"/>
    <property type="project" value="UniProtKB-ARBA"/>
</dbReference>
<name>A0AAD6VPF0_9AGAR</name>
<accession>A0AAD6VPF0</accession>
<comment type="caution">
    <text evidence="3">The sequence shown here is derived from an EMBL/GenBank/DDBJ whole genome shotgun (WGS) entry which is preliminary data.</text>
</comment>
<reference evidence="3" key="1">
    <citation type="submission" date="2023-03" db="EMBL/GenBank/DDBJ databases">
        <title>Massive genome expansion in bonnet fungi (Mycena s.s.) driven by repeated elements and novel gene families across ecological guilds.</title>
        <authorList>
            <consortium name="Lawrence Berkeley National Laboratory"/>
            <person name="Harder C.B."/>
            <person name="Miyauchi S."/>
            <person name="Viragh M."/>
            <person name="Kuo A."/>
            <person name="Thoen E."/>
            <person name="Andreopoulos B."/>
            <person name="Lu D."/>
            <person name="Skrede I."/>
            <person name="Drula E."/>
            <person name="Henrissat B."/>
            <person name="Morin E."/>
            <person name="Kohler A."/>
            <person name="Barry K."/>
            <person name="LaButti K."/>
            <person name="Morin E."/>
            <person name="Salamov A."/>
            <person name="Lipzen A."/>
            <person name="Mereny Z."/>
            <person name="Hegedus B."/>
            <person name="Baldrian P."/>
            <person name="Stursova M."/>
            <person name="Weitz H."/>
            <person name="Taylor A."/>
            <person name="Grigoriev I.V."/>
            <person name="Nagy L.G."/>
            <person name="Martin F."/>
            <person name="Kauserud H."/>
        </authorList>
    </citation>
    <scope>NUCLEOTIDE SEQUENCE</scope>
    <source>
        <strain evidence="3">9144</strain>
    </source>
</reference>
<evidence type="ECO:0000313" key="4">
    <source>
        <dbReference type="Proteomes" id="UP001219525"/>
    </source>
</evidence>
<organism evidence="3 4">
    <name type="scientific">Mycena pura</name>
    <dbReference type="NCBI Taxonomy" id="153505"/>
    <lineage>
        <taxon>Eukaryota</taxon>
        <taxon>Fungi</taxon>
        <taxon>Dikarya</taxon>
        <taxon>Basidiomycota</taxon>
        <taxon>Agaricomycotina</taxon>
        <taxon>Agaricomycetes</taxon>
        <taxon>Agaricomycetidae</taxon>
        <taxon>Agaricales</taxon>
        <taxon>Marasmiineae</taxon>
        <taxon>Mycenaceae</taxon>
        <taxon>Mycena</taxon>
    </lineage>
</organism>
<dbReference type="PANTHER" id="PTHR31841:SF1">
    <property type="entry name" value="PROTEIN FAM72A-RELATED"/>
    <property type="match status" value="1"/>
</dbReference>
<feature type="region of interest" description="Disordered" evidence="2">
    <location>
        <begin position="249"/>
        <end position="289"/>
    </location>
</feature>
<gene>
    <name evidence="3" type="ORF">GGX14DRAFT_438993</name>
</gene>
<evidence type="ECO:0008006" key="5">
    <source>
        <dbReference type="Google" id="ProtNLM"/>
    </source>
</evidence>
<dbReference type="PANTHER" id="PTHR31841">
    <property type="entry name" value="PROTEIN FAM72A-RELATED"/>
    <property type="match status" value="1"/>
</dbReference>
<protein>
    <recommendedName>
        <fullName evidence="5">Protein FAM72A</fullName>
    </recommendedName>
</protein>
<proteinExistence type="inferred from homology"/>
<keyword evidence="4" id="KW-1185">Reference proteome</keyword>
<evidence type="ECO:0000256" key="1">
    <source>
        <dbReference type="ARBA" id="ARBA00006888"/>
    </source>
</evidence>
<feature type="region of interest" description="Disordered" evidence="2">
    <location>
        <begin position="157"/>
        <end position="237"/>
    </location>
</feature>
<feature type="compositionally biased region" description="Low complexity" evidence="2">
    <location>
        <begin position="217"/>
        <end position="227"/>
    </location>
</feature>
<sequence length="348" mass="37953">MHLTTILTTPSAMFSYLSPWHAAPLHYILDCKTCNTFLTNRGMKAVLLLRPSVALYSSDALPVNCSAYTSNSLALRPATACPSFVHPLRTCECLTQTLCCHGCGSNIGYMIVIPCARCTSSVNHSNRGTNGHRFVFHSSEITGTERYYIPNEPSVIATQASAPPPPVPVLPPSSAALHNGSHRSLSRHPSAVAAHVEYLPSPPLDPEDITSDPPSPTTSFPFPQDSSHLTTESPSLPHLRRRLSDSDQFHAHYPHLNPPYTSSHPATPAISSESSNSSSPPLSHLSHPFGLPTEQLEPLTFPPLVAGDVLYWHHLSRHGEIPGVMEDVRARRRSLAIKAGKTKMFFNR</sequence>